<keyword evidence="2 4" id="KW-0863">Zinc-finger</keyword>
<organism evidence="7 8">
    <name type="scientific">Sporormia fimetaria CBS 119925</name>
    <dbReference type="NCBI Taxonomy" id="1340428"/>
    <lineage>
        <taxon>Eukaryota</taxon>
        <taxon>Fungi</taxon>
        <taxon>Dikarya</taxon>
        <taxon>Ascomycota</taxon>
        <taxon>Pezizomycotina</taxon>
        <taxon>Dothideomycetes</taxon>
        <taxon>Pleosporomycetidae</taxon>
        <taxon>Pleosporales</taxon>
        <taxon>Sporormiaceae</taxon>
        <taxon>Sporormia</taxon>
    </lineage>
</organism>
<dbReference type="SUPFAM" id="SSF57850">
    <property type="entry name" value="RING/U-box"/>
    <property type="match status" value="1"/>
</dbReference>
<dbReference type="InterPro" id="IPR013083">
    <property type="entry name" value="Znf_RING/FYVE/PHD"/>
</dbReference>
<accession>A0A6A6VDE4</accession>
<dbReference type="SMART" id="SM00744">
    <property type="entry name" value="RINGv"/>
    <property type="match status" value="1"/>
</dbReference>
<keyword evidence="8" id="KW-1185">Reference proteome</keyword>
<dbReference type="GO" id="GO:0008270">
    <property type="term" value="F:zinc ion binding"/>
    <property type="evidence" value="ECO:0007669"/>
    <property type="project" value="UniProtKB-KW"/>
</dbReference>
<dbReference type="Proteomes" id="UP000799440">
    <property type="component" value="Unassembled WGS sequence"/>
</dbReference>
<dbReference type="InterPro" id="IPR051834">
    <property type="entry name" value="RING_finger_E3_ligase"/>
</dbReference>
<dbReference type="InterPro" id="IPR001841">
    <property type="entry name" value="Znf_RING"/>
</dbReference>
<feature type="transmembrane region" description="Helical" evidence="5">
    <location>
        <begin position="156"/>
        <end position="178"/>
    </location>
</feature>
<dbReference type="GO" id="GO:0006511">
    <property type="term" value="P:ubiquitin-dependent protein catabolic process"/>
    <property type="evidence" value="ECO:0007669"/>
    <property type="project" value="TreeGrafter"/>
</dbReference>
<dbReference type="Gene3D" id="3.30.40.10">
    <property type="entry name" value="Zinc/RING finger domain, C3HC4 (zinc finger)"/>
    <property type="match status" value="1"/>
</dbReference>
<evidence type="ECO:0000313" key="7">
    <source>
        <dbReference type="EMBL" id="KAF2747221.1"/>
    </source>
</evidence>
<dbReference type="SMART" id="SM00184">
    <property type="entry name" value="RING"/>
    <property type="match status" value="1"/>
</dbReference>
<feature type="transmembrane region" description="Helical" evidence="5">
    <location>
        <begin position="193"/>
        <end position="212"/>
    </location>
</feature>
<dbReference type="GO" id="GO:0061630">
    <property type="term" value="F:ubiquitin protein ligase activity"/>
    <property type="evidence" value="ECO:0007669"/>
    <property type="project" value="TreeGrafter"/>
</dbReference>
<gene>
    <name evidence="7" type="ORF">M011DRAFT_51694</name>
</gene>
<dbReference type="OrthoDB" id="5396564at2759"/>
<evidence type="ECO:0000256" key="3">
    <source>
        <dbReference type="ARBA" id="ARBA00022833"/>
    </source>
</evidence>
<dbReference type="PANTHER" id="PTHR45931:SF16">
    <property type="entry name" value="RING_U-BOX SUPERFAMILY PROTEIN"/>
    <property type="match status" value="1"/>
</dbReference>
<evidence type="ECO:0000256" key="1">
    <source>
        <dbReference type="ARBA" id="ARBA00022723"/>
    </source>
</evidence>
<evidence type="ECO:0000256" key="4">
    <source>
        <dbReference type="PROSITE-ProRule" id="PRU00175"/>
    </source>
</evidence>
<dbReference type="PROSITE" id="PS50089">
    <property type="entry name" value="ZF_RING_2"/>
    <property type="match status" value="1"/>
</dbReference>
<keyword evidence="3" id="KW-0862">Zinc</keyword>
<dbReference type="Pfam" id="PF13639">
    <property type="entry name" value="zf-RING_2"/>
    <property type="match status" value="1"/>
</dbReference>
<feature type="transmembrane region" description="Helical" evidence="5">
    <location>
        <begin position="224"/>
        <end position="242"/>
    </location>
</feature>
<keyword evidence="1" id="KW-0479">Metal-binding</keyword>
<dbReference type="EMBL" id="MU006573">
    <property type="protein sequence ID" value="KAF2747221.1"/>
    <property type="molecule type" value="Genomic_DNA"/>
</dbReference>
<name>A0A6A6VDE4_9PLEO</name>
<keyword evidence="5" id="KW-0812">Transmembrane</keyword>
<evidence type="ECO:0000256" key="5">
    <source>
        <dbReference type="SAM" id="Phobius"/>
    </source>
</evidence>
<evidence type="ECO:0000256" key="2">
    <source>
        <dbReference type="ARBA" id="ARBA00022771"/>
    </source>
</evidence>
<keyword evidence="5" id="KW-0472">Membrane</keyword>
<feature type="domain" description="RING-type" evidence="6">
    <location>
        <begin position="35"/>
        <end position="79"/>
    </location>
</feature>
<keyword evidence="5" id="KW-1133">Transmembrane helix</keyword>
<protein>
    <recommendedName>
        <fullName evidence="6">RING-type domain-containing protein</fullName>
    </recommendedName>
</protein>
<reference evidence="7" key="1">
    <citation type="journal article" date="2020" name="Stud. Mycol.">
        <title>101 Dothideomycetes genomes: a test case for predicting lifestyles and emergence of pathogens.</title>
        <authorList>
            <person name="Haridas S."/>
            <person name="Albert R."/>
            <person name="Binder M."/>
            <person name="Bloem J."/>
            <person name="Labutti K."/>
            <person name="Salamov A."/>
            <person name="Andreopoulos B."/>
            <person name="Baker S."/>
            <person name="Barry K."/>
            <person name="Bills G."/>
            <person name="Bluhm B."/>
            <person name="Cannon C."/>
            <person name="Castanera R."/>
            <person name="Culley D."/>
            <person name="Daum C."/>
            <person name="Ezra D."/>
            <person name="Gonzalez J."/>
            <person name="Henrissat B."/>
            <person name="Kuo A."/>
            <person name="Liang C."/>
            <person name="Lipzen A."/>
            <person name="Lutzoni F."/>
            <person name="Magnuson J."/>
            <person name="Mondo S."/>
            <person name="Nolan M."/>
            <person name="Ohm R."/>
            <person name="Pangilinan J."/>
            <person name="Park H.-J."/>
            <person name="Ramirez L."/>
            <person name="Alfaro M."/>
            <person name="Sun H."/>
            <person name="Tritt A."/>
            <person name="Yoshinaga Y."/>
            <person name="Zwiers L.-H."/>
            <person name="Turgeon B."/>
            <person name="Goodwin S."/>
            <person name="Spatafora J."/>
            <person name="Crous P."/>
            <person name="Grigoriev I."/>
        </authorList>
    </citation>
    <scope>NUCLEOTIDE SEQUENCE</scope>
    <source>
        <strain evidence="7">CBS 119925</strain>
    </source>
</reference>
<feature type="transmembrane region" description="Helical" evidence="5">
    <location>
        <begin position="254"/>
        <end position="286"/>
    </location>
</feature>
<evidence type="ECO:0000259" key="6">
    <source>
        <dbReference type="PROSITE" id="PS50089"/>
    </source>
</evidence>
<sequence>MSLGLSRVVHTIQVATQVIKRVALPLSSVDPSDQCRICLEDYSDHGCKPVQLDCGHVFGEKCLVDWVQESNNAACPYCRQEMMVEGPLHIKVLKWLSQFRAFSEPGLNPLRDDSLMYGDLISQHTMDLLKGQLTVGEAWHLLKYVQVELVRIESSAVTGLVITTLLSYGVGKMLAWLLNHLWYYTGPLIDSDVSGFTILLALFPVMAFCHRFKPYVLDSFYMQAYFVPFILNGCMAAAQGFGVAKVGSLSMLDAYRWLIFGVACSWGLHTVAMSVLNLLMIALGLLHHNELAENWNCVVARNGGGGATWNALM</sequence>
<dbReference type="AlphaFoldDB" id="A0A6A6VDE4"/>
<evidence type="ECO:0000313" key="8">
    <source>
        <dbReference type="Proteomes" id="UP000799440"/>
    </source>
</evidence>
<dbReference type="InterPro" id="IPR011016">
    <property type="entry name" value="Znf_RING-CH"/>
</dbReference>
<dbReference type="PANTHER" id="PTHR45931">
    <property type="entry name" value="SI:CH211-59O9.10"/>
    <property type="match status" value="1"/>
</dbReference>
<dbReference type="GO" id="GO:0005634">
    <property type="term" value="C:nucleus"/>
    <property type="evidence" value="ECO:0007669"/>
    <property type="project" value="TreeGrafter"/>
</dbReference>
<proteinExistence type="predicted"/>